<comment type="caution">
    <text evidence="1">The sequence shown here is derived from an EMBL/GenBank/DDBJ whole genome shotgun (WGS) entry which is preliminary data.</text>
</comment>
<evidence type="ECO:0000313" key="1">
    <source>
        <dbReference type="EMBL" id="KAH8012921.1"/>
    </source>
</evidence>
<dbReference type="Proteomes" id="UP000827872">
    <property type="component" value="Linkage Group LG02"/>
</dbReference>
<proteinExistence type="predicted"/>
<sequence>MYLIFFARRVYVSEPYPGMVVVNLLVEVTMTILADLPSPSHLSWRRSNCTSVLLLLLLTLPSAETRCQCPSALHHQSFAHYPSSWEVRIMLPVELHRVFLAAKRLFHFSSLPTLLGSLFGGAGLDLQPSTRVLDGAAILSTAGEIEQPWELNVDPHQRANK</sequence>
<dbReference type="EMBL" id="CM037615">
    <property type="protein sequence ID" value="KAH8012921.1"/>
    <property type="molecule type" value="Genomic_DNA"/>
</dbReference>
<reference evidence="1" key="1">
    <citation type="submission" date="2021-08" db="EMBL/GenBank/DDBJ databases">
        <title>The first chromosome-level gecko genome reveals the dynamic sex chromosomes of Neotropical dwarf geckos (Sphaerodactylidae: Sphaerodactylus).</title>
        <authorList>
            <person name="Pinto B.J."/>
            <person name="Keating S.E."/>
            <person name="Gamble T."/>
        </authorList>
    </citation>
    <scope>NUCLEOTIDE SEQUENCE</scope>
    <source>
        <strain evidence="1">TG3544</strain>
    </source>
</reference>
<organism evidence="1 2">
    <name type="scientific">Sphaerodactylus townsendi</name>
    <dbReference type="NCBI Taxonomy" id="933632"/>
    <lineage>
        <taxon>Eukaryota</taxon>
        <taxon>Metazoa</taxon>
        <taxon>Chordata</taxon>
        <taxon>Craniata</taxon>
        <taxon>Vertebrata</taxon>
        <taxon>Euteleostomi</taxon>
        <taxon>Lepidosauria</taxon>
        <taxon>Squamata</taxon>
        <taxon>Bifurcata</taxon>
        <taxon>Gekkota</taxon>
        <taxon>Sphaerodactylidae</taxon>
        <taxon>Sphaerodactylus</taxon>
    </lineage>
</organism>
<keyword evidence="2" id="KW-1185">Reference proteome</keyword>
<gene>
    <name evidence="1" type="ORF">K3G42_006754</name>
</gene>
<evidence type="ECO:0000313" key="2">
    <source>
        <dbReference type="Proteomes" id="UP000827872"/>
    </source>
</evidence>
<accession>A0ACB8G073</accession>
<protein>
    <submittedName>
        <fullName evidence="1">Uncharacterized protein</fullName>
    </submittedName>
</protein>
<name>A0ACB8G073_9SAUR</name>